<dbReference type="SUPFAM" id="SSF143575">
    <property type="entry name" value="GAS2 domain-like"/>
    <property type="match status" value="1"/>
</dbReference>
<feature type="domain" description="GAR" evidence="6">
    <location>
        <begin position="1405"/>
        <end position="1491"/>
    </location>
</feature>
<comment type="caution">
    <text evidence="7">The sequence shown here is derived from an EMBL/GenBank/DDBJ whole genome shotgun (WGS) entry which is preliminary data.</text>
</comment>
<dbReference type="GeneID" id="30190890"/>
<dbReference type="Proteomes" id="UP000094819">
    <property type="component" value="Unassembled WGS sequence"/>
</dbReference>
<dbReference type="GO" id="GO:0005856">
    <property type="term" value="C:cytoskeleton"/>
    <property type="evidence" value="ECO:0007669"/>
    <property type="project" value="UniProtKB-SubCell"/>
</dbReference>
<dbReference type="EMBL" id="AWGH01000003">
    <property type="protein sequence ID" value="ODO06445.1"/>
    <property type="molecule type" value="Genomic_DNA"/>
</dbReference>
<keyword evidence="2" id="KW-0963">Cytoplasm</keyword>
<feature type="region of interest" description="Disordered" evidence="5">
    <location>
        <begin position="794"/>
        <end position="825"/>
    </location>
</feature>
<organism evidence="7 8">
    <name type="scientific">Cryptococcus wingfieldii CBS 7118</name>
    <dbReference type="NCBI Taxonomy" id="1295528"/>
    <lineage>
        <taxon>Eukaryota</taxon>
        <taxon>Fungi</taxon>
        <taxon>Dikarya</taxon>
        <taxon>Basidiomycota</taxon>
        <taxon>Agaricomycotina</taxon>
        <taxon>Tremellomycetes</taxon>
        <taxon>Tremellales</taxon>
        <taxon>Cryptococcaceae</taxon>
        <taxon>Cryptococcus</taxon>
    </lineage>
</organism>
<feature type="compositionally biased region" description="Polar residues" evidence="5">
    <location>
        <begin position="1361"/>
        <end position="1377"/>
    </location>
</feature>
<dbReference type="PROSITE" id="PS51460">
    <property type="entry name" value="GAR"/>
    <property type="match status" value="1"/>
</dbReference>
<dbReference type="RefSeq" id="XP_019034545.1">
    <property type="nucleotide sequence ID" value="XM_019173840.1"/>
</dbReference>
<dbReference type="OrthoDB" id="10017054at2759"/>
<evidence type="ECO:0000256" key="5">
    <source>
        <dbReference type="SAM" id="MobiDB-lite"/>
    </source>
</evidence>
<keyword evidence="8" id="KW-1185">Reference proteome</keyword>
<dbReference type="InterPro" id="IPR036534">
    <property type="entry name" value="GAR_dom_sf"/>
</dbReference>
<comment type="subcellular location">
    <subcellularLocation>
        <location evidence="1">Cytoplasm</location>
        <location evidence="1">Cytoskeleton</location>
    </subcellularLocation>
</comment>
<name>A0A1E3K067_9TREE</name>
<feature type="region of interest" description="Disordered" evidence="5">
    <location>
        <begin position="1283"/>
        <end position="1324"/>
    </location>
</feature>
<keyword evidence="4" id="KW-0175">Coiled coil</keyword>
<feature type="compositionally biased region" description="Basic and acidic residues" evidence="5">
    <location>
        <begin position="1574"/>
        <end position="1584"/>
    </location>
</feature>
<feature type="compositionally biased region" description="Low complexity" evidence="5">
    <location>
        <begin position="1605"/>
        <end position="1619"/>
    </location>
</feature>
<evidence type="ECO:0000256" key="2">
    <source>
        <dbReference type="ARBA" id="ARBA00022490"/>
    </source>
</evidence>
<gene>
    <name evidence="7" type="ORF">L198_01677</name>
</gene>
<feature type="compositionally biased region" description="Low complexity" evidence="5">
    <location>
        <begin position="794"/>
        <end position="807"/>
    </location>
</feature>
<evidence type="ECO:0000259" key="6">
    <source>
        <dbReference type="PROSITE" id="PS51460"/>
    </source>
</evidence>
<dbReference type="InterPro" id="IPR003108">
    <property type="entry name" value="GAR_dom"/>
</dbReference>
<proteinExistence type="predicted"/>
<keyword evidence="3" id="KW-0206">Cytoskeleton</keyword>
<evidence type="ECO:0000313" key="7">
    <source>
        <dbReference type="EMBL" id="ODO06445.1"/>
    </source>
</evidence>
<feature type="compositionally biased region" description="Polar residues" evidence="5">
    <location>
        <begin position="204"/>
        <end position="225"/>
    </location>
</feature>
<feature type="region of interest" description="Disordered" evidence="5">
    <location>
        <begin position="1552"/>
        <end position="1667"/>
    </location>
</feature>
<evidence type="ECO:0000313" key="8">
    <source>
        <dbReference type="Proteomes" id="UP000094819"/>
    </source>
</evidence>
<dbReference type="Gene3D" id="3.30.920.20">
    <property type="entry name" value="Gas2-like domain"/>
    <property type="match status" value="1"/>
</dbReference>
<evidence type="ECO:0000256" key="3">
    <source>
        <dbReference type="ARBA" id="ARBA00023212"/>
    </source>
</evidence>
<protein>
    <recommendedName>
        <fullName evidence="6">GAR domain-containing protein</fullName>
    </recommendedName>
</protein>
<evidence type="ECO:0000256" key="4">
    <source>
        <dbReference type="SAM" id="Coils"/>
    </source>
</evidence>
<feature type="compositionally biased region" description="Polar residues" evidence="5">
    <location>
        <begin position="1283"/>
        <end position="1307"/>
    </location>
</feature>
<accession>A0A1E3K067</accession>
<evidence type="ECO:0000256" key="1">
    <source>
        <dbReference type="ARBA" id="ARBA00004245"/>
    </source>
</evidence>
<feature type="region of interest" description="Disordered" evidence="5">
    <location>
        <begin position="1356"/>
        <end position="1392"/>
    </location>
</feature>
<dbReference type="Pfam" id="PF02187">
    <property type="entry name" value="GAS2"/>
    <property type="match status" value="1"/>
</dbReference>
<dbReference type="GO" id="GO:0008017">
    <property type="term" value="F:microtubule binding"/>
    <property type="evidence" value="ECO:0007669"/>
    <property type="project" value="InterPro"/>
</dbReference>
<feature type="coiled-coil region" evidence="4">
    <location>
        <begin position="567"/>
        <end position="594"/>
    </location>
</feature>
<feature type="region of interest" description="Disordered" evidence="5">
    <location>
        <begin position="193"/>
        <end position="256"/>
    </location>
</feature>
<reference evidence="7 8" key="1">
    <citation type="submission" date="2016-06" db="EMBL/GenBank/DDBJ databases">
        <title>Evolution of pathogenesis and genome organization in the Tremellales.</title>
        <authorList>
            <person name="Cuomo C."/>
            <person name="Litvintseva A."/>
            <person name="Heitman J."/>
            <person name="Chen Y."/>
            <person name="Sun S."/>
            <person name="Springer D."/>
            <person name="Dromer F."/>
            <person name="Young S."/>
            <person name="Zeng Q."/>
            <person name="Chapman S."/>
            <person name="Gujja S."/>
            <person name="Saif S."/>
            <person name="Birren B."/>
        </authorList>
    </citation>
    <scope>NUCLEOTIDE SEQUENCE [LARGE SCALE GENOMIC DNA]</scope>
    <source>
        <strain evidence="7 8">CBS 7118</strain>
    </source>
</reference>
<feature type="compositionally biased region" description="Basic and acidic residues" evidence="5">
    <location>
        <begin position="1654"/>
        <end position="1667"/>
    </location>
</feature>
<dbReference type="SMART" id="SM00243">
    <property type="entry name" value="GAS2"/>
    <property type="match status" value="1"/>
</dbReference>
<sequence>MSEPPQLTDLPAQDAQELTAFVEKRRWFETKLKSLEEIPPVYPFVHPSLSRSRDSGLFVRDGEDGSQWQLPDQEQVKTWRKERATIEEQVFEFDGGDLERMKKKTRAATLLPLTPPSTHLVSITLDLIVLIDRILSLLRRRGLLLDLTNLRLQWDQTRWAAMTESESLQKEVDAMVHDKARWVPVDMSTPAPVKAGRKSLGATPDTSPQTPIVRDVSSNSISSDMGATAEGATKRRSSTASVNFSSGRPIGTPDRSLHIPLLHSQLVNLRIRHKNLAKTHMSRSGALLDRMIDVASHLRDLGDTKGPISVEADEKKDGGAVPDELLDLQDELDASVGELGEKVEWCGELEQHWKLSETHHSSSVQAEQLALTLIDELQIALTRPATSSEHRRLSALLEIASKRLPSPITSSFPRPSHEAYPDNDEYNENVVRALVRTHESASEEIRKGREGLDWYARLVKAKEAVLEQHTKLLSEKEAIAHLVRCLDNGQDDIPRPDIDDTSCLMTDHATWVTSVPSWVSQLEPFQESVPITVRSGTLAVYQYRAAYKTAPKSLRESLPEEVAGDEVDVAEADLERLTELLKRSRESATRAEQDFRILNIAQPIFTSSTTVHQTGLELKSTLHIALRATTSPTSLTSHEDYSEIKEKIKLLDGMIKQDVATPLSSLHFLLKECGRKLPVLRHDLSERSSNLIDQQTHLRSLLDLLKRARQQREVAKAVEAEATKFMRKLGLIKDEVERVREQGKVGELQRSLEVILVRVEGLWRDVEKWEGELAERTPFLAAAPPPVDNRVIPKAAAPIPPTSSSVPPMTPPASRSNTPQHPNSDIPIDLAAVDRKVRGIINAHAVSVQSAIAHCRSSCQAGILDLWIIQCVQAAQILDNSFIAWQKTNNKFSAQVENLSNRVAVPPTSVNAAKATVQAIEAMTASHEPRLRAHEKEIKEAEEALQGAVGHKPEWLRDADDVRVEEWDRAMVTATTAAADAGEQIKALDESAWELLKVAKERLERAVQNPRVLISPIAPSSLEDVFGPAASSPSSRTASPLASPLASPVDDLLSGIQQIQQELEGLQVELVVDPRSVEMQATPLLRRLPSEEVAGKIRGGLDRVAAKTKGLHVPPGHPAGASLLYLEDGLREKQSMLPRLKQLVHFSTAVKGCDAAFNSLLELVDNYGEHQKSFLLSEHRRVETILKDVYQLAEPVEKDRRVAREVKRLSNTRKDLKALVDECMDPSKKSNFDDAASEMTRADSVLSMASTVLPRTPSQSFSRLPRLSNSAFKSRVTPNTLTTPLRVSASLQAPTQSSRNRSVSDTPNRVLFGSPGDTSSLPTRARASLPLHSAGLPSLTGLPETGSRLRKSSIPMRARLPSTTSLSSLAVSPQFNGKQPPRLRRTGPLPSALGHSRVKREYVANPKNKLDVAVGKIVNKLDVAVPVRPVNQNPPHQVEEYQDMSGQYWIGSEGKAKLCFCRILRSRTVMVRVGGGWMELSKFLLDHFADLAVVPPLQPAVTGNGMRRSYSSSTSLYNMGANAPMPLTSASLAAQSAQTSLPLSHSTSTVASLLSTPAEEEVSPAHLASLPEDDPNHLSPEKKPRGSFGRATPRTPGSADRDKSFTSTSPLSTSASPGTNGSPLMAFHFMRKAAESPSARQKEKEKFKGRRSTLGREKSQTNLRAEI</sequence>